<keyword evidence="2" id="KW-0732">Signal</keyword>
<evidence type="ECO:0000313" key="5">
    <source>
        <dbReference type="Proteomes" id="UP000192758"/>
    </source>
</evidence>
<dbReference type="VEuPathDB" id="MicrosporidiaDB:EHP00_1845"/>
<organism evidence="4 5">
    <name type="scientific">Ecytonucleospora hepatopenaei</name>
    <dbReference type="NCBI Taxonomy" id="646526"/>
    <lineage>
        <taxon>Eukaryota</taxon>
        <taxon>Fungi</taxon>
        <taxon>Fungi incertae sedis</taxon>
        <taxon>Microsporidia</taxon>
        <taxon>Enterocytozoonidae</taxon>
        <taxon>Ecytonucleospora</taxon>
    </lineage>
</organism>
<dbReference type="Gene3D" id="1.10.287.110">
    <property type="entry name" value="DnaJ domain"/>
    <property type="match status" value="1"/>
</dbReference>
<keyword evidence="5" id="KW-1185">Reference proteome</keyword>
<dbReference type="Proteomes" id="UP000192758">
    <property type="component" value="Unassembled WGS sequence"/>
</dbReference>
<evidence type="ECO:0000259" key="3">
    <source>
        <dbReference type="PROSITE" id="PS50076"/>
    </source>
</evidence>
<gene>
    <name evidence="4" type="ORF">EHP00_1845</name>
</gene>
<evidence type="ECO:0000256" key="1">
    <source>
        <dbReference type="SAM" id="Phobius"/>
    </source>
</evidence>
<dbReference type="Pfam" id="PF00226">
    <property type="entry name" value="DnaJ"/>
    <property type="match status" value="1"/>
</dbReference>
<dbReference type="PROSITE" id="PS50076">
    <property type="entry name" value="DNAJ_2"/>
    <property type="match status" value="1"/>
</dbReference>
<dbReference type="OrthoDB" id="2196113at2759"/>
<reference evidence="4 5" key="1">
    <citation type="journal article" date="2017" name="Environ. Microbiol.">
        <title>Decay of the glycolytic pathway and adaptation to intranuclear parasitism within Enterocytozoonidae microsporidia.</title>
        <authorList>
            <person name="Wiredu Boakye D."/>
            <person name="Jaroenlak P."/>
            <person name="Prachumwat A."/>
            <person name="Williams T.A."/>
            <person name="Bateman K.S."/>
            <person name="Itsathitphaisarn O."/>
            <person name="Sritunyalucksana K."/>
            <person name="Paszkiewicz K.H."/>
            <person name="Moore K.A."/>
            <person name="Stentiford G.D."/>
            <person name="Williams B.A."/>
        </authorList>
    </citation>
    <scope>NUCLEOTIDE SEQUENCE [LARGE SCALE GENOMIC DNA]</scope>
    <source>
        <strain evidence="4 5">TH1</strain>
    </source>
</reference>
<comment type="caution">
    <text evidence="4">The sequence shown here is derived from an EMBL/GenBank/DDBJ whole genome shotgun (WGS) entry which is preliminary data.</text>
</comment>
<dbReference type="InterPro" id="IPR036869">
    <property type="entry name" value="J_dom_sf"/>
</dbReference>
<keyword evidence="1" id="KW-1133">Transmembrane helix</keyword>
<dbReference type="CDD" id="cd06257">
    <property type="entry name" value="DnaJ"/>
    <property type="match status" value="1"/>
</dbReference>
<keyword evidence="1" id="KW-0472">Membrane</keyword>
<dbReference type="EMBL" id="MNPJ01000021">
    <property type="protein sequence ID" value="OQS54264.1"/>
    <property type="molecule type" value="Genomic_DNA"/>
</dbReference>
<evidence type="ECO:0000313" key="4">
    <source>
        <dbReference type="EMBL" id="OQS54264.1"/>
    </source>
</evidence>
<dbReference type="InterPro" id="IPR001623">
    <property type="entry name" value="DnaJ_domain"/>
</dbReference>
<name>A0A1W0E4V2_9MICR</name>
<protein>
    <recommendedName>
        <fullName evidence="3">J domain-containing protein</fullName>
    </recommendedName>
</protein>
<sequence length="165" mass="19674">MFAIFFTFLAVILSQTHDILVKIDYLHKNTQFKTYYELFGLKENASKQEIKHAYRNATRGKNPHKSLSTEEYKKLCMVGYGVLMHNKKDYDYVLKHGKMMFLNKKENFRTSKVAMVLFTVFLVVMVDMSIFIKRYFAYSALPNTKRRKAPQMYLYGIFEKIFKRN</sequence>
<feature type="chain" id="PRO_5012099540" description="J domain-containing protein" evidence="2">
    <location>
        <begin position="17"/>
        <end position="165"/>
    </location>
</feature>
<proteinExistence type="predicted"/>
<evidence type="ECO:0000256" key="2">
    <source>
        <dbReference type="SAM" id="SignalP"/>
    </source>
</evidence>
<feature type="transmembrane region" description="Helical" evidence="1">
    <location>
        <begin position="113"/>
        <end position="132"/>
    </location>
</feature>
<feature type="domain" description="J" evidence="3">
    <location>
        <begin position="34"/>
        <end position="94"/>
    </location>
</feature>
<dbReference type="SUPFAM" id="SSF46565">
    <property type="entry name" value="Chaperone J-domain"/>
    <property type="match status" value="1"/>
</dbReference>
<accession>A0A1W0E4V2</accession>
<dbReference type="AlphaFoldDB" id="A0A1W0E4V2"/>
<keyword evidence="1" id="KW-0812">Transmembrane</keyword>
<feature type="signal peptide" evidence="2">
    <location>
        <begin position="1"/>
        <end position="16"/>
    </location>
</feature>